<sequence>MRCDRAGSIRALAVELDCSPGRVANALERDGIRRLPKVGEALVREVGGRRAAAKLGCSLARLRAALEVVAAGRRSSTSHQAEPVKLL</sequence>
<gene>
    <name evidence="1" type="ORF">GCM10022224_090100</name>
</gene>
<name>A0ABP7DUV8_9ACTN</name>
<dbReference type="Proteomes" id="UP001500902">
    <property type="component" value="Unassembled WGS sequence"/>
</dbReference>
<keyword evidence="2" id="KW-1185">Reference proteome</keyword>
<proteinExistence type="predicted"/>
<reference evidence="2" key="1">
    <citation type="journal article" date="2019" name="Int. J. Syst. Evol. Microbiol.">
        <title>The Global Catalogue of Microorganisms (GCM) 10K type strain sequencing project: providing services to taxonomists for standard genome sequencing and annotation.</title>
        <authorList>
            <consortium name="The Broad Institute Genomics Platform"/>
            <consortium name="The Broad Institute Genome Sequencing Center for Infectious Disease"/>
            <person name="Wu L."/>
            <person name="Ma J."/>
        </authorList>
    </citation>
    <scope>NUCLEOTIDE SEQUENCE [LARGE SCALE GENOMIC DNA]</scope>
    <source>
        <strain evidence="2">JCM 16904</strain>
    </source>
</reference>
<evidence type="ECO:0000313" key="1">
    <source>
        <dbReference type="EMBL" id="GAA3710619.1"/>
    </source>
</evidence>
<evidence type="ECO:0000313" key="2">
    <source>
        <dbReference type="Proteomes" id="UP001500902"/>
    </source>
</evidence>
<accession>A0ABP7DUV8</accession>
<dbReference type="EMBL" id="BAAAZP010000210">
    <property type="protein sequence ID" value="GAA3710619.1"/>
    <property type="molecule type" value="Genomic_DNA"/>
</dbReference>
<organism evidence="1 2">
    <name type="scientific">Nonomuraea antimicrobica</name>
    <dbReference type="NCBI Taxonomy" id="561173"/>
    <lineage>
        <taxon>Bacteria</taxon>
        <taxon>Bacillati</taxon>
        <taxon>Actinomycetota</taxon>
        <taxon>Actinomycetes</taxon>
        <taxon>Streptosporangiales</taxon>
        <taxon>Streptosporangiaceae</taxon>
        <taxon>Nonomuraea</taxon>
    </lineage>
</organism>
<dbReference type="RefSeq" id="WP_344893603.1">
    <property type="nucleotide sequence ID" value="NZ_BAAAZP010000210.1"/>
</dbReference>
<comment type="caution">
    <text evidence="1">The sequence shown here is derived from an EMBL/GenBank/DDBJ whole genome shotgun (WGS) entry which is preliminary data.</text>
</comment>
<protein>
    <submittedName>
        <fullName evidence="1">Uncharacterized protein</fullName>
    </submittedName>
</protein>